<name>A0A932FUP2_UNCTE</name>
<dbReference type="EMBL" id="JACPRF010000090">
    <property type="protein sequence ID" value="MBI2875820.1"/>
    <property type="molecule type" value="Genomic_DNA"/>
</dbReference>
<proteinExistence type="predicted"/>
<reference evidence="2" key="1">
    <citation type="submission" date="2020-07" db="EMBL/GenBank/DDBJ databases">
        <title>Huge and variable diversity of episymbiotic CPR bacteria and DPANN archaea in groundwater ecosystems.</title>
        <authorList>
            <person name="He C.Y."/>
            <person name="Keren R."/>
            <person name="Whittaker M."/>
            <person name="Farag I.F."/>
            <person name="Doudna J."/>
            <person name="Cate J.H.D."/>
            <person name="Banfield J.F."/>
        </authorList>
    </citation>
    <scope>NUCLEOTIDE SEQUENCE</scope>
    <source>
        <strain evidence="2">NC_groundwater_672_Ag_B-0.1um_62_36</strain>
    </source>
</reference>
<dbReference type="Proteomes" id="UP000769766">
    <property type="component" value="Unassembled WGS sequence"/>
</dbReference>
<evidence type="ECO:0000256" key="1">
    <source>
        <dbReference type="SAM" id="SignalP"/>
    </source>
</evidence>
<sequence length="153" mass="16281">MKRSIIHAVCITALLTLSWGKAFAADRVCLHLEYGGPSWPTTLKLILTDVDEGFIGFVGEHICNDPEGHLASSPLHGVAHPRQGGQFHVGVNTMGGRDIPLGGNSCPVSTIELDLFPTMSGLDGRGTIFYHNGGIFEDVVAVHLVACPPGEPR</sequence>
<dbReference type="AlphaFoldDB" id="A0A932FUP2"/>
<accession>A0A932FUP2</accession>
<gene>
    <name evidence="2" type="ORF">HYY20_02945</name>
</gene>
<evidence type="ECO:0000313" key="2">
    <source>
        <dbReference type="EMBL" id="MBI2875820.1"/>
    </source>
</evidence>
<comment type="caution">
    <text evidence="2">The sequence shown here is derived from an EMBL/GenBank/DDBJ whole genome shotgun (WGS) entry which is preliminary data.</text>
</comment>
<feature type="chain" id="PRO_5038116722" evidence="1">
    <location>
        <begin position="25"/>
        <end position="153"/>
    </location>
</feature>
<keyword evidence="1" id="KW-0732">Signal</keyword>
<evidence type="ECO:0000313" key="3">
    <source>
        <dbReference type="Proteomes" id="UP000769766"/>
    </source>
</evidence>
<organism evidence="2 3">
    <name type="scientific">Tectimicrobiota bacterium</name>
    <dbReference type="NCBI Taxonomy" id="2528274"/>
    <lineage>
        <taxon>Bacteria</taxon>
        <taxon>Pseudomonadati</taxon>
        <taxon>Nitrospinota/Tectimicrobiota group</taxon>
        <taxon>Candidatus Tectimicrobiota</taxon>
    </lineage>
</organism>
<feature type="signal peptide" evidence="1">
    <location>
        <begin position="1"/>
        <end position="24"/>
    </location>
</feature>
<protein>
    <submittedName>
        <fullName evidence="2">Uncharacterized protein</fullName>
    </submittedName>
</protein>